<dbReference type="Pfam" id="PF01408">
    <property type="entry name" value="GFO_IDH_MocA"/>
    <property type="match status" value="1"/>
</dbReference>
<evidence type="ECO:0000259" key="1">
    <source>
        <dbReference type="Pfam" id="PF01408"/>
    </source>
</evidence>
<dbReference type="GO" id="GO:0000166">
    <property type="term" value="F:nucleotide binding"/>
    <property type="evidence" value="ECO:0007669"/>
    <property type="project" value="InterPro"/>
</dbReference>
<protein>
    <recommendedName>
        <fullName evidence="1">Gfo/Idh/MocA-like oxidoreductase N-terminal domain-containing protein</fullName>
    </recommendedName>
</protein>
<feature type="domain" description="Gfo/Idh/MocA-like oxidoreductase N-terminal" evidence="1">
    <location>
        <begin position="5"/>
        <end position="62"/>
    </location>
</feature>
<feature type="non-terminal residue" evidence="2">
    <location>
        <position position="62"/>
    </location>
</feature>
<dbReference type="SUPFAM" id="SSF51735">
    <property type="entry name" value="NAD(P)-binding Rossmann-fold domains"/>
    <property type="match status" value="1"/>
</dbReference>
<dbReference type="AlphaFoldDB" id="A0A382RTT9"/>
<accession>A0A382RTT9</accession>
<evidence type="ECO:0000313" key="2">
    <source>
        <dbReference type="EMBL" id="SVD00575.1"/>
    </source>
</evidence>
<proteinExistence type="predicted"/>
<sequence>MRKARIGVVGAGWWSTEHHIPSLIGYDRAEFVGIADPKPDKLAQAANHYGVEGRYKSHHELL</sequence>
<dbReference type="InterPro" id="IPR000683">
    <property type="entry name" value="Gfo/Idh/MocA-like_OxRdtase_N"/>
</dbReference>
<dbReference type="InterPro" id="IPR036291">
    <property type="entry name" value="NAD(P)-bd_dom_sf"/>
</dbReference>
<dbReference type="EMBL" id="UINC01123836">
    <property type="protein sequence ID" value="SVD00575.1"/>
    <property type="molecule type" value="Genomic_DNA"/>
</dbReference>
<gene>
    <name evidence="2" type="ORF">METZ01_LOCUS353429</name>
</gene>
<name>A0A382RTT9_9ZZZZ</name>
<reference evidence="2" key="1">
    <citation type="submission" date="2018-05" db="EMBL/GenBank/DDBJ databases">
        <authorList>
            <person name="Lanie J.A."/>
            <person name="Ng W.-L."/>
            <person name="Kazmierczak K.M."/>
            <person name="Andrzejewski T.M."/>
            <person name="Davidsen T.M."/>
            <person name="Wayne K.J."/>
            <person name="Tettelin H."/>
            <person name="Glass J.I."/>
            <person name="Rusch D."/>
            <person name="Podicherti R."/>
            <person name="Tsui H.-C.T."/>
            <person name="Winkler M.E."/>
        </authorList>
    </citation>
    <scope>NUCLEOTIDE SEQUENCE</scope>
</reference>
<organism evidence="2">
    <name type="scientific">marine metagenome</name>
    <dbReference type="NCBI Taxonomy" id="408172"/>
    <lineage>
        <taxon>unclassified sequences</taxon>
        <taxon>metagenomes</taxon>
        <taxon>ecological metagenomes</taxon>
    </lineage>
</organism>
<dbReference type="Gene3D" id="3.40.50.720">
    <property type="entry name" value="NAD(P)-binding Rossmann-like Domain"/>
    <property type="match status" value="1"/>
</dbReference>